<name>A0A833LXF7_9LEPT</name>
<organism evidence="1 2">
    <name type="scientific">Leptonema illini</name>
    <dbReference type="NCBI Taxonomy" id="183"/>
    <lineage>
        <taxon>Bacteria</taxon>
        <taxon>Pseudomonadati</taxon>
        <taxon>Spirochaetota</taxon>
        <taxon>Spirochaetia</taxon>
        <taxon>Leptospirales</taxon>
        <taxon>Leptospiraceae</taxon>
        <taxon>Leptonema</taxon>
    </lineage>
</organism>
<gene>
    <name evidence="1" type="ORF">F9K24_09250</name>
</gene>
<dbReference type="Proteomes" id="UP000460298">
    <property type="component" value="Unassembled WGS sequence"/>
</dbReference>
<sequence>MRWLLLCGVLLTACTVGTEADRRKVEASLVDWLVAQQSLSVDLQLRLYDAEANADPLTLTAPVSGAAVQVNDISLEVEEVELTVDPLPFGGILGGLFWDSLSSDIAASISSPLHAHGEDAVADGSVYRYVVRNRLTVVPTSTTAGSDSGGRPYYQSIIFLSLPPGTVKQLRLHLKALRLTGTVNGSPFSFETTAYSDPAVVPRCSRSGQSGERIHPAVVIDLSTLFSGIQPANPAATISARWKEAAFIREHECYAF</sequence>
<accession>A0A833LXF7</accession>
<dbReference type="AlphaFoldDB" id="A0A833LXF7"/>
<comment type="caution">
    <text evidence="1">The sequence shown here is derived from an EMBL/GenBank/DDBJ whole genome shotgun (WGS) entry which is preliminary data.</text>
</comment>
<evidence type="ECO:0000313" key="1">
    <source>
        <dbReference type="EMBL" id="KAB2933043.1"/>
    </source>
</evidence>
<evidence type="ECO:0000313" key="2">
    <source>
        <dbReference type="Proteomes" id="UP000460298"/>
    </source>
</evidence>
<protein>
    <recommendedName>
        <fullName evidence="3">Lipoprotein</fullName>
    </recommendedName>
</protein>
<reference evidence="1 2" key="1">
    <citation type="submission" date="2019-10" db="EMBL/GenBank/DDBJ databases">
        <title>Extracellular Electron Transfer in a Candidatus Methanoperedens spp. Enrichment Culture.</title>
        <authorList>
            <person name="Berger S."/>
            <person name="Rangel Shaw D."/>
            <person name="Berben T."/>
            <person name="In 'T Zandt M."/>
            <person name="Frank J."/>
            <person name="Reimann J."/>
            <person name="Jetten M.S.M."/>
            <person name="Welte C.U."/>
        </authorList>
    </citation>
    <scope>NUCLEOTIDE SEQUENCE [LARGE SCALE GENOMIC DNA]</scope>
    <source>
        <strain evidence="1">SB12</strain>
    </source>
</reference>
<evidence type="ECO:0008006" key="3">
    <source>
        <dbReference type="Google" id="ProtNLM"/>
    </source>
</evidence>
<dbReference type="EMBL" id="WBUI01000007">
    <property type="protein sequence ID" value="KAB2933043.1"/>
    <property type="molecule type" value="Genomic_DNA"/>
</dbReference>
<proteinExistence type="predicted"/>